<proteinExistence type="predicted"/>
<accession>A0A514U0W8</accession>
<protein>
    <submittedName>
        <fullName evidence="2">Uncharacterized protein</fullName>
    </submittedName>
</protein>
<dbReference type="RefSeq" id="YP_010649085.1">
    <property type="nucleotide sequence ID" value="NC_070764.1"/>
</dbReference>
<dbReference type="KEGG" id="vg:77924603"/>
<reference evidence="2 3" key="1">
    <citation type="submission" date="2019-06" db="EMBL/GenBank/DDBJ databases">
        <authorList>
            <person name="Burns M.A."/>
            <person name="Hill G.C."/>
            <person name="Wesley B.E."/>
            <person name="Womack T.V."/>
            <person name="Krukonis G.P."/>
            <person name="Delesalle V.A."/>
            <person name="Garlena R.A."/>
            <person name="Russell D.A."/>
            <person name="Pope W.H."/>
            <person name="Jacobs-Sera D."/>
            <person name="Hatfull G.F."/>
        </authorList>
    </citation>
    <scope>NUCLEOTIDE SEQUENCE [LARGE SCALE GENOMIC DNA]</scope>
</reference>
<sequence length="125" mass="13428">MTEFDPGNLPSMDDLAGGLTKPGFGVSGVPDESTDEVKHATIAGPTAMGGAVAPTPPEPLDKIDMTVTVRNEGGDRLTMAFTAHISEWPRLMQEMGSEEWHRQVSGALQRMYEDRVAAAEEQGRS</sequence>
<evidence type="ECO:0000313" key="2">
    <source>
        <dbReference type="EMBL" id="QDK02589.1"/>
    </source>
</evidence>
<organism evidence="2 3">
    <name type="scientific">Gordonia phage Phendrix</name>
    <dbReference type="NCBI Taxonomy" id="2593335"/>
    <lineage>
        <taxon>Viruses</taxon>
        <taxon>Duplodnaviria</taxon>
        <taxon>Heunggongvirae</taxon>
        <taxon>Uroviricota</taxon>
        <taxon>Caudoviricetes</taxon>
        <taxon>Godonkavirus</taxon>
        <taxon>Godonkavirus phendrix</taxon>
    </lineage>
</organism>
<name>A0A514U0W8_9CAUD</name>
<dbReference type="Proteomes" id="UP000319596">
    <property type="component" value="Segment"/>
</dbReference>
<feature type="region of interest" description="Disordered" evidence="1">
    <location>
        <begin position="43"/>
        <end position="62"/>
    </location>
</feature>
<dbReference type="EMBL" id="MN096369">
    <property type="protein sequence ID" value="QDK02589.1"/>
    <property type="molecule type" value="Genomic_DNA"/>
</dbReference>
<gene>
    <name evidence="2" type="primary">41</name>
    <name evidence="2" type="ORF">SEA_PHENDRIX_41</name>
</gene>
<evidence type="ECO:0000256" key="1">
    <source>
        <dbReference type="SAM" id="MobiDB-lite"/>
    </source>
</evidence>
<dbReference type="GeneID" id="77924603"/>
<feature type="region of interest" description="Disordered" evidence="1">
    <location>
        <begin position="1"/>
        <end position="35"/>
    </location>
</feature>
<evidence type="ECO:0000313" key="3">
    <source>
        <dbReference type="Proteomes" id="UP000319596"/>
    </source>
</evidence>
<keyword evidence="3" id="KW-1185">Reference proteome</keyword>